<protein>
    <submittedName>
        <fullName evidence="2">Fumarate reductase subunit C</fullName>
    </submittedName>
</protein>
<feature type="transmembrane region" description="Helical" evidence="1">
    <location>
        <begin position="17"/>
        <end position="38"/>
    </location>
</feature>
<name>A0A853CHZ2_9ACTN</name>
<evidence type="ECO:0000256" key="1">
    <source>
        <dbReference type="SAM" id="Phobius"/>
    </source>
</evidence>
<dbReference type="EMBL" id="JACBZT010000001">
    <property type="protein sequence ID" value="NYJ05888.1"/>
    <property type="molecule type" value="Genomic_DNA"/>
</dbReference>
<keyword evidence="1" id="KW-1133">Transmembrane helix</keyword>
<feature type="transmembrane region" description="Helical" evidence="1">
    <location>
        <begin position="194"/>
        <end position="211"/>
    </location>
</feature>
<feature type="transmembrane region" description="Helical" evidence="1">
    <location>
        <begin position="152"/>
        <end position="174"/>
    </location>
</feature>
<organism evidence="2 3">
    <name type="scientific">Petropleomorpha daqingensis</name>
    <dbReference type="NCBI Taxonomy" id="2026353"/>
    <lineage>
        <taxon>Bacteria</taxon>
        <taxon>Bacillati</taxon>
        <taxon>Actinomycetota</taxon>
        <taxon>Actinomycetes</taxon>
        <taxon>Geodermatophilales</taxon>
        <taxon>Geodermatophilaceae</taxon>
        <taxon>Petropleomorpha</taxon>
    </lineage>
</organism>
<evidence type="ECO:0000313" key="3">
    <source>
        <dbReference type="Proteomes" id="UP000541969"/>
    </source>
</evidence>
<evidence type="ECO:0000313" key="2">
    <source>
        <dbReference type="EMBL" id="NYJ05888.1"/>
    </source>
</evidence>
<reference evidence="2 3" key="1">
    <citation type="submission" date="2020-07" db="EMBL/GenBank/DDBJ databases">
        <title>Sequencing the genomes of 1000 actinobacteria strains.</title>
        <authorList>
            <person name="Klenk H.-P."/>
        </authorList>
    </citation>
    <scope>NUCLEOTIDE SEQUENCE [LARGE SCALE GENOMIC DNA]</scope>
    <source>
        <strain evidence="2 3">DSM 104001</strain>
    </source>
</reference>
<gene>
    <name evidence="2" type="ORF">GGQ55_002166</name>
</gene>
<feature type="transmembrane region" description="Helical" evidence="1">
    <location>
        <begin position="90"/>
        <end position="108"/>
    </location>
</feature>
<dbReference type="RefSeq" id="WP_179716615.1">
    <property type="nucleotide sequence ID" value="NZ_JACBZT010000001.1"/>
</dbReference>
<feature type="transmembrane region" description="Helical" evidence="1">
    <location>
        <begin position="58"/>
        <end position="78"/>
    </location>
</feature>
<feature type="transmembrane region" description="Helical" evidence="1">
    <location>
        <begin position="120"/>
        <end position="140"/>
    </location>
</feature>
<proteinExistence type="predicted"/>
<keyword evidence="1" id="KW-0472">Membrane</keyword>
<sequence length="226" mass="24023">MRRDLPLPPWPRLRETWWVYALGAALVALYCAGLFVRIRCTFLGHCGGPARLFDLDALGGVPRLVTTALFVGTAALAWFAARRCVGRRALWWRAVAGVGVVLALAKFFSWHSLAKADSAVLTLLVSVVLAALGLGALAVLGRRWAVSATRPVVTALALYALAAIGLDAVTWLIAAVQAQPGALSAAAATFVEEFGEALAALVLLVTVRWQAAARRRTGPRSPEMAL</sequence>
<comment type="caution">
    <text evidence="2">The sequence shown here is derived from an EMBL/GenBank/DDBJ whole genome shotgun (WGS) entry which is preliminary data.</text>
</comment>
<dbReference type="Proteomes" id="UP000541969">
    <property type="component" value="Unassembled WGS sequence"/>
</dbReference>
<keyword evidence="1" id="KW-0812">Transmembrane</keyword>
<keyword evidence="3" id="KW-1185">Reference proteome</keyword>
<accession>A0A853CHZ2</accession>
<dbReference type="AlphaFoldDB" id="A0A853CHZ2"/>